<dbReference type="InterPro" id="IPR014016">
    <property type="entry name" value="UvrD-like_ATP-bd"/>
</dbReference>
<evidence type="ECO:0000256" key="7">
    <source>
        <dbReference type="ARBA" id="ARBA00023235"/>
    </source>
</evidence>
<feature type="domain" description="UvrD-like helicase ATP-binding" evidence="11">
    <location>
        <begin position="5"/>
        <end position="284"/>
    </location>
</feature>
<evidence type="ECO:0000313" key="13">
    <source>
        <dbReference type="EMBL" id="GAG68376.1"/>
    </source>
</evidence>
<dbReference type="Pfam" id="PF21196">
    <property type="entry name" value="PcrA_UvrD_tudor"/>
    <property type="match status" value="1"/>
</dbReference>
<evidence type="ECO:0000256" key="2">
    <source>
        <dbReference type="ARBA" id="ARBA00022741"/>
    </source>
</evidence>
<dbReference type="SUPFAM" id="SSF52540">
    <property type="entry name" value="P-loop containing nucleoside triphosphate hydrolases"/>
    <property type="match status" value="1"/>
</dbReference>
<protein>
    <recommendedName>
        <fullName evidence="9">DNA 3'-5' helicase</fullName>
        <ecNumber evidence="9">5.6.2.4</ecNumber>
    </recommendedName>
</protein>
<dbReference type="PROSITE" id="PS51198">
    <property type="entry name" value="UVRD_HELICASE_ATP_BIND"/>
    <property type="match status" value="1"/>
</dbReference>
<keyword evidence="3" id="KW-0378">Hydrolase</keyword>
<dbReference type="EMBL" id="BART01000236">
    <property type="protein sequence ID" value="GAG68376.1"/>
    <property type="molecule type" value="Genomic_DNA"/>
</dbReference>
<evidence type="ECO:0000256" key="1">
    <source>
        <dbReference type="ARBA" id="ARBA00009922"/>
    </source>
</evidence>
<dbReference type="GO" id="GO:0043138">
    <property type="term" value="F:3'-5' DNA helicase activity"/>
    <property type="evidence" value="ECO:0007669"/>
    <property type="project" value="UniProtKB-EC"/>
</dbReference>
<dbReference type="InterPro" id="IPR014017">
    <property type="entry name" value="DNA_helicase_UvrD-like_C"/>
</dbReference>
<dbReference type="GO" id="GO:0033202">
    <property type="term" value="C:DNA helicase complex"/>
    <property type="evidence" value="ECO:0007669"/>
    <property type="project" value="TreeGrafter"/>
</dbReference>
<evidence type="ECO:0000259" key="12">
    <source>
        <dbReference type="PROSITE" id="PS51217"/>
    </source>
</evidence>
<dbReference type="Gene3D" id="3.40.50.300">
    <property type="entry name" value="P-loop containing nucleotide triphosphate hydrolases"/>
    <property type="match status" value="2"/>
</dbReference>
<dbReference type="CDD" id="cd17932">
    <property type="entry name" value="DEXQc_UvrD"/>
    <property type="match status" value="1"/>
</dbReference>
<dbReference type="InterPro" id="IPR000212">
    <property type="entry name" value="DNA_helicase_UvrD/REP"/>
</dbReference>
<sequence>MELEKYLNPQQIKAVKSTEKPLLVIAGAGSGKTRVLTYRIAYLIKSRGVDPFNILAITFTNKAAREMKRRVIELVGRIGEYMWVSTFHSFCARLLRYEINHLGMSRNYVIYDADDALSLVSNVEKELDIDIKRFPPRAVMSVISDAKNKLIDYETFSKKAIDYFEKIAAKIYSLYQEKLFKANALDFDDLLMFTVDILNLFPEVRKKYQEKFKYILVDEFQDTNIAQNEIVMLLSEKHKRICVVGDDDQNIYSWRGAEIKNIINFDKQFDDTVVIKLEQNYRSTQKILDAANFIIRNNENRKHKNLWTENPEGEMVSKYIAPDEKVEVNFIVRKIEKYMKEKNKKYKDFSVFYRTNAQSRAVEEYLVRQNIPYKIYGGLRFYDRKEIKDMLAYMKLIANPKDVVSLVRIVNVPRRKIGKLTIAAIEKYARKNNMTFCEAFYRGDEIPLLGRRAKERIDKFISLIADFRSFALERGVGEVLQKIWREIGYMRELERENTIEALNRIENLKELLTVTREYEEKAAVDNISAVSTRDSRGYVTEKNSRDVGGLYNLDGFLEEVSLLTDIDNYDESTDGLVLMTLHNAKGLEFPVVFIIGMEEGIFPHSRCMNSVEELEEERRLCYVGITRAKEKVFLSSSVSHSIYGDTSFRTVSRFINEIPQDLVIDENRIESESMKRGGAQGRAADKNGYGGDYQYRKGDLIEHKYFGQGKILKVKKLADDCELDVIFGKAGIKHLLVSFAPIKKIK</sequence>
<evidence type="ECO:0000256" key="10">
    <source>
        <dbReference type="ARBA" id="ARBA00048988"/>
    </source>
</evidence>
<evidence type="ECO:0000259" key="11">
    <source>
        <dbReference type="PROSITE" id="PS51198"/>
    </source>
</evidence>
<dbReference type="GO" id="GO:0000725">
    <property type="term" value="P:recombinational repair"/>
    <property type="evidence" value="ECO:0007669"/>
    <property type="project" value="TreeGrafter"/>
</dbReference>
<comment type="catalytic activity">
    <reaction evidence="10">
        <text>ATP + H2O = ADP + phosphate + H(+)</text>
        <dbReference type="Rhea" id="RHEA:13065"/>
        <dbReference type="ChEBI" id="CHEBI:15377"/>
        <dbReference type="ChEBI" id="CHEBI:15378"/>
        <dbReference type="ChEBI" id="CHEBI:30616"/>
        <dbReference type="ChEBI" id="CHEBI:43474"/>
        <dbReference type="ChEBI" id="CHEBI:456216"/>
        <dbReference type="EC" id="5.6.2.4"/>
    </reaction>
</comment>
<dbReference type="GO" id="GO:0016787">
    <property type="term" value="F:hydrolase activity"/>
    <property type="evidence" value="ECO:0007669"/>
    <property type="project" value="UniProtKB-KW"/>
</dbReference>
<dbReference type="Gene3D" id="1.10.486.10">
    <property type="entry name" value="PCRA, domain 4"/>
    <property type="match status" value="1"/>
</dbReference>
<dbReference type="EC" id="5.6.2.4" evidence="9"/>
<reference evidence="13" key="1">
    <citation type="journal article" date="2014" name="Front. Microbiol.">
        <title>High frequency of phylogenetically diverse reductive dehalogenase-homologous genes in deep subseafloor sedimentary metagenomes.</title>
        <authorList>
            <person name="Kawai M."/>
            <person name="Futagami T."/>
            <person name="Toyoda A."/>
            <person name="Takaki Y."/>
            <person name="Nishi S."/>
            <person name="Hori S."/>
            <person name="Arai W."/>
            <person name="Tsubouchi T."/>
            <person name="Morono Y."/>
            <person name="Uchiyama I."/>
            <person name="Ito T."/>
            <person name="Fujiyama A."/>
            <person name="Inagaki F."/>
            <person name="Takami H."/>
        </authorList>
    </citation>
    <scope>NUCLEOTIDE SEQUENCE</scope>
    <source>
        <strain evidence="13">Expedition CK06-06</strain>
    </source>
</reference>
<feature type="domain" description="UvrD-like helicase C-terminal" evidence="12">
    <location>
        <begin position="285"/>
        <end position="586"/>
    </location>
</feature>
<name>X1B8Q6_9ZZZZ</name>
<dbReference type="PROSITE" id="PS51217">
    <property type="entry name" value="UVRD_HELICASE_CTER"/>
    <property type="match status" value="1"/>
</dbReference>
<dbReference type="GO" id="GO:0005524">
    <property type="term" value="F:ATP binding"/>
    <property type="evidence" value="ECO:0007669"/>
    <property type="project" value="UniProtKB-KW"/>
</dbReference>
<dbReference type="AlphaFoldDB" id="X1B8Q6"/>
<keyword evidence="4" id="KW-0347">Helicase</keyword>
<keyword evidence="2" id="KW-0547">Nucleotide-binding</keyword>
<gene>
    <name evidence="13" type="ORF">S01H4_01326</name>
</gene>
<keyword evidence="6" id="KW-0238">DNA-binding</keyword>
<dbReference type="Gene3D" id="1.10.10.160">
    <property type="match status" value="1"/>
</dbReference>
<comment type="caution">
    <text evidence="13">The sequence shown here is derived from an EMBL/GenBank/DDBJ whole genome shotgun (WGS) entry which is preliminary data.</text>
</comment>
<dbReference type="PANTHER" id="PTHR11070:SF2">
    <property type="entry name" value="ATP-DEPENDENT DNA HELICASE SRS2"/>
    <property type="match status" value="1"/>
</dbReference>
<dbReference type="FunFam" id="1.10.10.160:FF:000001">
    <property type="entry name" value="ATP-dependent DNA helicase"/>
    <property type="match status" value="1"/>
</dbReference>
<dbReference type="PANTHER" id="PTHR11070">
    <property type="entry name" value="UVRD / RECB / PCRA DNA HELICASE FAMILY MEMBER"/>
    <property type="match status" value="1"/>
</dbReference>
<organism evidence="13">
    <name type="scientific">marine sediment metagenome</name>
    <dbReference type="NCBI Taxonomy" id="412755"/>
    <lineage>
        <taxon>unclassified sequences</taxon>
        <taxon>metagenomes</taxon>
        <taxon>ecological metagenomes</taxon>
    </lineage>
</organism>
<dbReference type="FunFam" id="1.10.486.10:FF:000003">
    <property type="entry name" value="ATP-dependent DNA helicase"/>
    <property type="match status" value="1"/>
</dbReference>
<evidence type="ECO:0000256" key="9">
    <source>
        <dbReference type="ARBA" id="ARBA00034808"/>
    </source>
</evidence>
<evidence type="ECO:0000256" key="6">
    <source>
        <dbReference type="ARBA" id="ARBA00023125"/>
    </source>
</evidence>
<keyword evidence="7" id="KW-0413">Isomerase</keyword>
<dbReference type="InterPro" id="IPR027417">
    <property type="entry name" value="P-loop_NTPase"/>
</dbReference>
<comment type="similarity">
    <text evidence="1">Belongs to the helicase family. UvrD subfamily.</text>
</comment>
<dbReference type="Pfam" id="PF00580">
    <property type="entry name" value="UvrD-helicase"/>
    <property type="match status" value="1"/>
</dbReference>
<keyword evidence="5" id="KW-0067">ATP-binding</keyword>
<comment type="catalytic activity">
    <reaction evidence="8">
        <text>Couples ATP hydrolysis with the unwinding of duplex DNA by translocating in the 3'-5' direction.</text>
        <dbReference type="EC" id="5.6.2.4"/>
    </reaction>
</comment>
<dbReference type="GO" id="GO:0003677">
    <property type="term" value="F:DNA binding"/>
    <property type="evidence" value="ECO:0007669"/>
    <property type="project" value="UniProtKB-KW"/>
</dbReference>
<dbReference type="Pfam" id="PF13361">
    <property type="entry name" value="UvrD_C"/>
    <property type="match status" value="1"/>
</dbReference>
<evidence type="ECO:0000256" key="4">
    <source>
        <dbReference type="ARBA" id="ARBA00022806"/>
    </source>
</evidence>
<accession>X1B8Q6</accession>
<evidence type="ECO:0000256" key="8">
    <source>
        <dbReference type="ARBA" id="ARBA00034617"/>
    </source>
</evidence>
<evidence type="ECO:0000256" key="5">
    <source>
        <dbReference type="ARBA" id="ARBA00022840"/>
    </source>
</evidence>
<dbReference type="GO" id="GO:0005829">
    <property type="term" value="C:cytosol"/>
    <property type="evidence" value="ECO:0007669"/>
    <property type="project" value="TreeGrafter"/>
</dbReference>
<dbReference type="InterPro" id="IPR013986">
    <property type="entry name" value="DExx_box_DNA_helicase_dom_sf"/>
</dbReference>
<proteinExistence type="inferred from homology"/>
<evidence type="ECO:0000256" key="3">
    <source>
        <dbReference type="ARBA" id="ARBA00022801"/>
    </source>
</evidence>